<evidence type="ECO:0000256" key="1">
    <source>
        <dbReference type="ARBA" id="ARBA00001946"/>
    </source>
</evidence>
<dbReference type="SUPFAM" id="SSF142823">
    <property type="entry name" value="ComB-like"/>
    <property type="match status" value="1"/>
</dbReference>
<comment type="cofactor">
    <cofactor evidence="1 8">
        <name>Mg(2+)</name>
        <dbReference type="ChEBI" id="CHEBI:18420"/>
    </cofactor>
</comment>
<name>A0A7Y0AI61_9BACT</name>
<evidence type="ECO:0000313" key="9">
    <source>
        <dbReference type="EMBL" id="NML67734.1"/>
    </source>
</evidence>
<keyword evidence="6 8" id="KW-0460">Magnesium</keyword>
<evidence type="ECO:0000256" key="5">
    <source>
        <dbReference type="ARBA" id="ARBA00022801"/>
    </source>
</evidence>
<comment type="catalytic activity">
    <reaction evidence="7 8">
        <text>(2R)-O-phospho-3-sulfolactate + H2O = (2R)-3-sulfolactate + phosphate</text>
        <dbReference type="Rhea" id="RHEA:23416"/>
        <dbReference type="ChEBI" id="CHEBI:15377"/>
        <dbReference type="ChEBI" id="CHEBI:15597"/>
        <dbReference type="ChEBI" id="CHEBI:43474"/>
        <dbReference type="ChEBI" id="CHEBI:58738"/>
        <dbReference type="EC" id="3.1.3.71"/>
    </reaction>
</comment>
<evidence type="ECO:0000256" key="6">
    <source>
        <dbReference type="ARBA" id="ARBA00022842"/>
    </source>
</evidence>
<accession>A0A7Y0AI61</accession>
<dbReference type="PANTHER" id="PTHR37311">
    <property type="entry name" value="2-PHOSPHOSULFOLACTATE PHOSPHATASE-RELATED"/>
    <property type="match status" value="1"/>
</dbReference>
<dbReference type="HAMAP" id="MF_00490">
    <property type="entry name" value="ComB"/>
    <property type="match status" value="1"/>
</dbReference>
<dbReference type="Proteomes" id="UP000559626">
    <property type="component" value="Unassembled WGS sequence"/>
</dbReference>
<dbReference type="EC" id="3.1.3.71" evidence="3 8"/>
<evidence type="ECO:0000256" key="3">
    <source>
        <dbReference type="ARBA" id="ARBA00012953"/>
    </source>
</evidence>
<comment type="caution">
    <text evidence="9">The sequence shown here is derived from an EMBL/GenBank/DDBJ whole genome shotgun (WGS) entry which is preliminary data.</text>
</comment>
<dbReference type="InterPro" id="IPR036702">
    <property type="entry name" value="ComB-like_sf"/>
</dbReference>
<dbReference type="AlphaFoldDB" id="A0A7Y0AI61"/>
<organism evidence="9 10">
    <name type="scientific">Hymenobacter polaris</name>
    <dbReference type="NCBI Taxonomy" id="2682546"/>
    <lineage>
        <taxon>Bacteria</taxon>
        <taxon>Pseudomonadati</taxon>
        <taxon>Bacteroidota</taxon>
        <taxon>Cytophagia</taxon>
        <taxon>Cytophagales</taxon>
        <taxon>Hymenobacteraceae</taxon>
        <taxon>Hymenobacter</taxon>
    </lineage>
</organism>
<dbReference type="GO" id="GO:0050545">
    <property type="term" value="F:sulfopyruvate decarboxylase activity"/>
    <property type="evidence" value="ECO:0007669"/>
    <property type="project" value="TreeGrafter"/>
</dbReference>
<comment type="similarity">
    <text evidence="2 8">Belongs to the ComB family.</text>
</comment>
<dbReference type="PANTHER" id="PTHR37311:SF1">
    <property type="entry name" value="2-PHOSPHOSULFOLACTATE PHOSPHATASE-RELATED"/>
    <property type="match status" value="1"/>
</dbReference>
<evidence type="ECO:0000313" key="10">
    <source>
        <dbReference type="Proteomes" id="UP000559626"/>
    </source>
</evidence>
<evidence type="ECO:0000256" key="8">
    <source>
        <dbReference type="HAMAP-Rule" id="MF_00490"/>
    </source>
</evidence>
<dbReference type="GO" id="GO:0000287">
    <property type="term" value="F:magnesium ion binding"/>
    <property type="evidence" value="ECO:0007669"/>
    <property type="project" value="UniProtKB-UniRule"/>
</dbReference>
<dbReference type="Gene3D" id="3.90.1560.10">
    <property type="entry name" value="ComB-like"/>
    <property type="match status" value="1"/>
</dbReference>
<dbReference type="InterPro" id="IPR005238">
    <property type="entry name" value="ComB-like"/>
</dbReference>
<keyword evidence="10" id="KW-1185">Reference proteome</keyword>
<sequence length="241" mass="25775">MLLKLDICFSPELLPLYDLRGQVAVIVDVLRATSTIATALAAGVTEVYPVGSLDECAALGREHGCLTAAERDGVAAAGFDMGNSPFELLHEDFPVRGRALAISTTNGTKALLGSLSAEAIVCGAFLNLQAVAEFCAAQQRDILVVAAGWKGQFCLEDTLLGGALAERLLPLGLDISHSDAALAAHELWQNAQADLPGYLLQSAAVRRLRKLEANDDFVFCTKIDIYPEVLPLWDGQKLVRR</sequence>
<evidence type="ECO:0000256" key="4">
    <source>
        <dbReference type="ARBA" id="ARBA00021948"/>
    </source>
</evidence>
<dbReference type="GO" id="GO:0050532">
    <property type="term" value="F:2-phosphosulfolactate phosphatase activity"/>
    <property type="evidence" value="ECO:0007669"/>
    <property type="project" value="UniProtKB-UniRule"/>
</dbReference>
<evidence type="ECO:0000256" key="7">
    <source>
        <dbReference type="ARBA" id="ARBA00033711"/>
    </source>
</evidence>
<gene>
    <name evidence="8" type="primary">comB</name>
    <name evidence="9" type="ORF">HHL22_21240</name>
</gene>
<dbReference type="EMBL" id="JABBGH010000003">
    <property type="protein sequence ID" value="NML67734.1"/>
    <property type="molecule type" value="Genomic_DNA"/>
</dbReference>
<reference evidence="9 10" key="1">
    <citation type="submission" date="2020-04" db="EMBL/GenBank/DDBJ databases">
        <title>Hymenobacter polaris sp. nov., isolated from Arctic soil.</title>
        <authorList>
            <person name="Dahal R.H."/>
        </authorList>
    </citation>
    <scope>NUCLEOTIDE SEQUENCE [LARGE SCALE GENOMIC DNA]</scope>
    <source>
        <strain evidence="9 10">RP-2-7</strain>
    </source>
</reference>
<keyword evidence="5 8" id="KW-0378">Hydrolase</keyword>
<dbReference type="Pfam" id="PF04029">
    <property type="entry name" value="2-ph_phosp"/>
    <property type="match status" value="1"/>
</dbReference>
<evidence type="ECO:0000256" key="2">
    <source>
        <dbReference type="ARBA" id="ARBA00009997"/>
    </source>
</evidence>
<protein>
    <recommendedName>
        <fullName evidence="4 8">Probable 2-phosphosulfolactate phosphatase</fullName>
        <ecNumber evidence="3 8">3.1.3.71</ecNumber>
    </recommendedName>
</protein>
<proteinExistence type="inferred from homology"/>